<name>A0A382WD72_9ZZZZ</name>
<dbReference type="AlphaFoldDB" id="A0A382WD72"/>
<accession>A0A382WD72</accession>
<sequence length="129" mass="14135">MINTLLIGGKGTIGSGLRTYLPKLDKEYRLTSIDLPGAVDKASDPLAQRDFIDCDVSKDDEILREALIGRDLVIYLARKDPLSDMNIMTDKVFNAIIDVCPQAVVIGSSSVHSTGGTYFPFDHEPYSTI</sequence>
<reference evidence="1" key="1">
    <citation type="submission" date="2018-05" db="EMBL/GenBank/DDBJ databases">
        <authorList>
            <person name="Lanie J.A."/>
            <person name="Ng W.-L."/>
            <person name="Kazmierczak K.M."/>
            <person name="Andrzejewski T.M."/>
            <person name="Davidsen T.M."/>
            <person name="Wayne K.J."/>
            <person name="Tettelin H."/>
            <person name="Glass J.I."/>
            <person name="Rusch D."/>
            <person name="Podicherti R."/>
            <person name="Tsui H.-C.T."/>
            <person name="Winkler M.E."/>
        </authorList>
    </citation>
    <scope>NUCLEOTIDE SEQUENCE</scope>
</reference>
<organism evidence="1">
    <name type="scientific">marine metagenome</name>
    <dbReference type="NCBI Taxonomy" id="408172"/>
    <lineage>
        <taxon>unclassified sequences</taxon>
        <taxon>metagenomes</taxon>
        <taxon>ecological metagenomes</taxon>
    </lineage>
</organism>
<gene>
    <name evidence="1" type="ORF">METZ01_LOCUS409597</name>
</gene>
<evidence type="ECO:0008006" key="2">
    <source>
        <dbReference type="Google" id="ProtNLM"/>
    </source>
</evidence>
<protein>
    <recommendedName>
        <fullName evidence="2">NAD-dependent epimerase/dehydratase domain-containing protein</fullName>
    </recommendedName>
</protein>
<dbReference type="InterPro" id="IPR036291">
    <property type="entry name" value="NAD(P)-bd_dom_sf"/>
</dbReference>
<dbReference type="SUPFAM" id="SSF51735">
    <property type="entry name" value="NAD(P)-binding Rossmann-fold domains"/>
    <property type="match status" value="1"/>
</dbReference>
<feature type="non-terminal residue" evidence="1">
    <location>
        <position position="129"/>
    </location>
</feature>
<evidence type="ECO:0000313" key="1">
    <source>
        <dbReference type="EMBL" id="SVD56743.1"/>
    </source>
</evidence>
<dbReference type="EMBL" id="UINC01158932">
    <property type="protein sequence ID" value="SVD56743.1"/>
    <property type="molecule type" value="Genomic_DNA"/>
</dbReference>
<proteinExistence type="predicted"/>